<dbReference type="AlphaFoldDB" id="E9HMM0"/>
<sequence>MEEILCYQNIQPNSCLIGLFDVVRVRVKRDMENGIFVKHWFYMFCTNLCYS</sequence>
<evidence type="ECO:0000313" key="1">
    <source>
        <dbReference type="EMBL" id="EFX67017.1"/>
    </source>
</evidence>
<dbReference type="HOGENOM" id="CLU_3108485_0_0_1"/>
<keyword evidence="2" id="KW-1185">Reference proteome</keyword>
<dbReference type="EMBL" id="GL732688">
    <property type="protein sequence ID" value="EFX67017.1"/>
    <property type="molecule type" value="Genomic_DNA"/>
</dbReference>
<reference evidence="1 2" key="1">
    <citation type="journal article" date="2011" name="Science">
        <title>The ecoresponsive genome of Daphnia pulex.</title>
        <authorList>
            <person name="Colbourne J.K."/>
            <person name="Pfrender M.E."/>
            <person name="Gilbert D."/>
            <person name="Thomas W.K."/>
            <person name="Tucker A."/>
            <person name="Oakley T.H."/>
            <person name="Tokishita S."/>
            <person name="Aerts A."/>
            <person name="Arnold G.J."/>
            <person name="Basu M.K."/>
            <person name="Bauer D.J."/>
            <person name="Caceres C.E."/>
            <person name="Carmel L."/>
            <person name="Casola C."/>
            <person name="Choi J.H."/>
            <person name="Detter J.C."/>
            <person name="Dong Q."/>
            <person name="Dusheyko S."/>
            <person name="Eads B.D."/>
            <person name="Frohlich T."/>
            <person name="Geiler-Samerotte K.A."/>
            <person name="Gerlach D."/>
            <person name="Hatcher P."/>
            <person name="Jogdeo S."/>
            <person name="Krijgsveld J."/>
            <person name="Kriventseva E.V."/>
            <person name="Kultz D."/>
            <person name="Laforsch C."/>
            <person name="Lindquist E."/>
            <person name="Lopez J."/>
            <person name="Manak J.R."/>
            <person name="Muller J."/>
            <person name="Pangilinan J."/>
            <person name="Patwardhan R.P."/>
            <person name="Pitluck S."/>
            <person name="Pritham E.J."/>
            <person name="Rechtsteiner A."/>
            <person name="Rho M."/>
            <person name="Rogozin I.B."/>
            <person name="Sakarya O."/>
            <person name="Salamov A."/>
            <person name="Schaack S."/>
            <person name="Shapiro H."/>
            <person name="Shiga Y."/>
            <person name="Skalitzky C."/>
            <person name="Smith Z."/>
            <person name="Souvorov A."/>
            <person name="Sung W."/>
            <person name="Tang Z."/>
            <person name="Tsuchiya D."/>
            <person name="Tu H."/>
            <person name="Vos H."/>
            <person name="Wang M."/>
            <person name="Wolf Y.I."/>
            <person name="Yamagata H."/>
            <person name="Yamada T."/>
            <person name="Ye Y."/>
            <person name="Shaw J.R."/>
            <person name="Andrews J."/>
            <person name="Crease T.J."/>
            <person name="Tang H."/>
            <person name="Lucas S.M."/>
            <person name="Robertson H.M."/>
            <person name="Bork P."/>
            <person name="Koonin E.V."/>
            <person name="Zdobnov E.M."/>
            <person name="Grigoriev I.V."/>
            <person name="Lynch M."/>
            <person name="Boore J.L."/>
        </authorList>
    </citation>
    <scope>NUCLEOTIDE SEQUENCE [LARGE SCALE GENOMIC DNA]</scope>
</reference>
<dbReference type="KEGG" id="dpx:DAPPUDRAFT_262235"/>
<protein>
    <submittedName>
        <fullName evidence="1">Uncharacterized protein</fullName>
    </submittedName>
</protein>
<gene>
    <name evidence="1" type="ORF">DAPPUDRAFT_262235</name>
</gene>
<dbReference type="InParanoid" id="E9HMM0"/>
<proteinExistence type="predicted"/>
<evidence type="ECO:0000313" key="2">
    <source>
        <dbReference type="Proteomes" id="UP000000305"/>
    </source>
</evidence>
<accession>E9HMM0</accession>
<dbReference type="Proteomes" id="UP000000305">
    <property type="component" value="Unassembled WGS sequence"/>
</dbReference>
<organism evidence="1 2">
    <name type="scientific">Daphnia pulex</name>
    <name type="common">Water flea</name>
    <dbReference type="NCBI Taxonomy" id="6669"/>
    <lineage>
        <taxon>Eukaryota</taxon>
        <taxon>Metazoa</taxon>
        <taxon>Ecdysozoa</taxon>
        <taxon>Arthropoda</taxon>
        <taxon>Crustacea</taxon>
        <taxon>Branchiopoda</taxon>
        <taxon>Diplostraca</taxon>
        <taxon>Cladocera</taxon>
        <taxon>Anomopoda</taxon>
        <taxon>Daphniidae</taxon>
        <taxon>Daphnia</taxon>
    </lineage>
</organism>
<name>E9HMM0_DAPPU</name>